<dbReference type="Gene3D" id="2.40.50.100">
    <property type="match status" value="1"/>
</dbReference>
<evidence type="ECO:0000259" key="3">
    <source>
        <dbReference type="Pfam" id="PF25967"/>
    </source>
</evidence>
<evidence type="ECO:0000256" key="2">
    <source>
        <dbReference type="SAM" id="SignalP"/>
    </source>
</evidence>
<proteinExistence type="inferred from homology"/>
<dbReference type="Gene3D" id="2.40.420.20">
    <property type="match status" value="1"/>
</dbReference>
<comment type="caution">
    <text evidence="4">The sequence shown here is derived from an EMBL/GenBank/DDBJ whole genome shotgun (WGS) entry which is preliminary data.</text>
</comment>
<dbReference type="NCBIfam" id="TIGR01730">
    <property type="entry name" value="RND_mfp"/>
    <property type="match status" value="1"/>
</dbReference>
<dbReference type="GO" id="GO:0015562">
    <property type="term" value="F:efflux transmembrane transporter activity"/>
    <property type="evidence" value="ECO:0007669"/>
    <property type="project" value="TreeGrafter"/>
</dbReference>
<dbReference type="Proteomes" id="UP000017800">
    <property type="component" value="Unassembled WGS sequence"/>
</dbReference>
<dbReference type="Gene3D" id="1.10.287.470">
    <property type="entry name" value="Helix hairpin bin"/>
    <property type="match status" value="1"/>
</dbReference>
<dbReference type="Pfam" id="PF25967">
    <property type="entry name" value="RND-MFP_C"/>
    <property type="match status" value="1"/>
</dbReference>
<dbReference type="InterPro" id="IPR058627">
    <property type="entry name" value="MdtA-like_C"/>
</dbReference>
<feature type="chain" id="PRO_5004732255" description="Multidrug resistance protein MdtA-like C-terminal permuted SH3 domain-containing protein" evidence="2">
    <location>
        <begin position="26"/>
        <end position="350"/>
    </location>
</feature>
<dbReference type="InterPro" id="IPR006143">
    <property type="entry name" value="RND_pump_MFP"/>
</dbReference>
<dbReference type="RefSeq" id="WP_023402830.1">
    <property type="nucleotide sequence ID" value="NZ_BAUJ01000005.1"/>
</dbReference>
<dbReference type="EMBL" id="BAUJ01000005">
    <property type="protein sequence ID" value="GAD88444.1"/>
    <property type="molecule type" value="Genomic_DNA"/>
</dbReference>
<reference evidence="4 5" key="1">
    <citation type="submission" date="2013-11" db="EMBL/GenBank/DDBJ databases">
        <title>Whole genome shotgun sequence of Vibrio halioticoli NBRC 102217.</title>
        <authorList>
            <person name="Isaki S."/>
            <person name="Kimura A."/>
            <person name="Ohji S."/>
            <person name="Hosoyama A."/>
            <person name="Fujita N."/>
            <person name="Hashimoto M."/>
            <person name="Hosoyama Y."/>
            <person name="Yamazoe A."/>
        </authorList>
    </citation>
    <scope>NUCLEOTIDE SEQUENCE [LARGE SCALE GENOMIC DNA]</scope>
    <source>
        <strain evidence="4 5">NBRC 102217</strain>
    </source>
</reference>
<organism evidence="4 5">
    <name type="scientific">Vibrio halioticoli NBRC 102217</name>
    <dbReference type="NCBI Taxonomy" id="1219072"/>
    <lineage>
        <taxon>Bacteria</taxon>
        <taxon>Pseudomonadati</taxon>
        <taxon>Pseudomonadota</taxon>
        <taxon>Gammaproteobacteria</taxon>
        <taxon>Vibrionales</taxon>
        <taxon>Vibrionaceae</taxon>
        <taxon>Vibrio</taxon>
    </lineage>
</organism>
<dbReference type="eggNOG" id="COG0845">
    <property type="taxonomic scope" value="Bacteria"/>
</dbReference>
<keyword evidence="5" id="KW-1185">Reference proteome</keyword>
<feature type="domain" description="Multidrug resistance protein MdtA-like C-terminal permuted SH3" evidence="3">
    <location>
        <begin position="275"/>
        <end position="333"/>
    </location>
</feature>
<keyword evidence="2" id="KW-0732">Signal</keyword>
<evidence type="ECO:0000256" key="1">
    <source>
        <dbReference type="ARBA" id="ARBA00009477"/>
    </source>
</evidence>
<dbReference type="SUPFAM" id="SSF111369">
    <property type="entry name" value="HlyD-like secretion proteins"/>
    <property type="match status" value="1"/>
</dbReference>
<evidence type="ECO:0000313" key="4">
    <source>
        <dbReference type="EMBL" id="GAD88444.1"/>
    </source>
</evidence>
<evidence type="ECO:0000313" key="5">
    <source>
        <dbReference type="Proteomes" id="UP000017800"/>
    </source>
</evidence>
<dbReference type="PANTHER" id="PTHR30469">
    <property type="entry name" value="MULTIDRUG RESISTANCE PROTEIN MDTA"/>
    <property type="match status" value="1"/>
</dbReference>
<dbReference type="PROSITE" id="PS51257">
    <property type="entry name" value="PROKAR_LIPOPROTEIN"/>
    <property type="match status" value="1"/>
</dbReference>
<comment type="similarity">
    <text evidence="1">Belongs to the membrane fusion protein (MFP) (TC 8.A.1) family.</text>
</comment>
<dbReference type="Gene3D" id="2.40.30.170">
    <property type="match status" value="1"/>
</dbReference>
<feature type="signal peptide" evidence="2">
    <location>
        <begin position="1"/>
        <end position="25"/>
    </location>
</feature>
<accession>V5F028</accession>
<dbReference type="AlphaFoldDB" id="V5F028"/>
<dbReference type="GO" id="GO:1990281">
    <property type="term" value="C:efflux pump complex"/>
    <property type="evidence" value="ECO:0007669"/>
    <property type="project" value="TreeGrafter"/>
</dbReference>
<name>V5F028_9VIBR</name>
<sequence length="350" mass="38641">MKRTLITPLVAIMCTLLSGCFSEQAALTPPTLHLKTFEVKQQITLGNREFNGVSVPADITPLAFVNAGEITHLSVKSGDTVIKGQVLATLDDTRINQQLKQAKVALDLANKQRARAQRLTTKKMISRAEFDAINGKQQLADIQYQSLQRRLSQTRLLAPFNATIATVEKEVAENVTSAEPILTLYRHDRVQVDINVTEEMLLSLRPKLGTQVQIQFESLPQPVNGRLLLWSAEPTANHGNYLMRFEVNQTPTQVLPGTAAQVVMTTNKASQTLAYLIPANTLVAGNNPSEFSVWLYKNQQLTQQDVTVNSITKDGAVISKGLQQGDLLITNQLSKLTHHRPFTIVGKVSQ</sequence>
<gene>
    <name evidence="4" type="ORF">VHA01S_005_00470</name>
</gene>
<protein>
    <recommendedName>
        <fullName evidence="3">Multidrug resistance protein MdtA-like C-terminal permuted SH3 domain-containing protein</fullName>
    </recommendedName>
</protein>